<keyword evidence="2" id="KW-1185">Reference proteome</keyword>
<gene>
    <name evidence="1" type="ORF">EHEKIMEA_00269</name>
</gene>
<accession>A0AAE9K5I9</accession>
<evidence type="ECO:0000313" key="1">
    <source>
        <dbReference type="EMBL" id="UNY47151.1"/>
    </source>
</evidence>
<proteinExistence type="predicted"/>
<dbReference type="Proteomes" id="UP000832072">
    <property type="component" value="Segment"/>
</dbReference>
<protein>
    <submittedName>
        <fullName evidence="1">Uncharacterized protein</fullName>
    </submittedName>
</protein>
<reference evidence="1 2" key="1">
    <citation type="submission" date="2022-02" db="EMBL/GenBank/DDBJ databases">
        <authorList>
            <person name="Tian F."/>
            <person name="Li J."/>
            <person name="Li F."/>
            <person name="Tong Y."/>
        </authorList>
    </citation>
    <scope>NUCLEOTIDE SEQUENCE [LARGE SCALE GENOMIC DNA]</scope>
</reference>
<sequence length="72" mass="8116">MKLVYTIVTYNGSGGYSVNSGQFDIRLQSDLNRCLALLERTCERGKSTLDVDLIGGFDRDIKLPVRYMRIGL</sequence>
<name>A0AAE9K5I9_9CAUD</name>
<evidence type="ECO:0000313" key="2">
    <source>
        <dbReference type="Proteomes" id="UP000832072"/>
    </source>
</evidence>
<organism evidence="1 2">
    <name type="scientific">Cronobacter phage LPCS28</name>
    <dbReference type="NCBI Taxonomy" id="2924885"/>
    <lineage>
        <taxon>Viruses</taxon>
        <taxon>Duplodnaviria</taxon>
        <taxon>Heunggongvirae</taxon>
        <taxon>Uroviricota</taxon>
        <taxon>Caudoviricetes</taxon>
        <taxon>Pantevenvirales</taxon>
        <taxon>Straboviridae</taxon>
        <taxon>Nanhuvirus</taxon>
        <taxon>Nanhuvirus LPCS28</taxon>
    </lineage>
</organism>
<dbReference type="EMBL" id="OM638103">
    <property type="protein sequence ID" value="UNY47151.1"/>
    <property type="molecule type" value="Genomic_DNA"/>
</dbReference>